<evidence type="ECO:0000256" key="1">
    <source>
        <dbReference type="SAM" id="MobiDB-lite"/>
    </source>
</evidence>
<dbReference type="HOGENOM" id="CLU_104373_0_0_1"/>
<feature type="compositionally biased region" description="Basic and acidic residues" evidence="1">
    <location>
        <begin position="226"/>
        <end position="249"/>
    </location>
</feature>
<dbReference type="Proteomes" id="UP000006591">
    <property type="component" value="Chromosome 9"/>
</dbReference>
<accession>A0A0E0IJW0</accession>
<evidence type="ECO:0000313" key="3">
    <source>
        <dbReference type="Proteomes" id="UP000006591"/>
    </source>
</evidence>
<protein>
    <submittedName>
        <fullName evidence="2">Uncharacterized protein</fullName>
    </submittedName>
</protein>
<feature type="region of interest" description="Disordered" evidence="1">
    <location>
        <begin position="1"/>
        <end position="94"/>
    </location>
</feature>
<dbReference type="EnsemblPlants" id="ONIVA09G10840.2">
    <property type="protein sequence ID" value="ONIVA09G10840.2"/>
    <property type="gene ID" value="ONIVA09G10840"/>
</dbReference>
<name>A0A0E0IJW0_ORYNI</name>
<proteinExistence type="predicted"/>
<keyword evidence="3" id="KW-1185">Reference proteome</keyword>
<feature type="compositionally biased region" description="Low complexity" evidence="1">
    <location>
        <begin position="60"/>
        <end position="74"/>
    </location>
</feature>
<organism evidence="2">
    <name type="scientific">Oryza nivara</name>
    <name type="common">Indian wild rice</name>
    <name type="synonym">Oryza sativa f. spontanea</name>
    <dbReference type="NCBI Taxonomy" id="4536"/>
    <lineage>
        <taxon>Eukaryota</taxon>
        <taxon>Viridiplantae</taxon>
        <taxon>Streptophyta</taxon>
        <taxon>Embryophyta</taxon>
        <taxon>Tracheophyta</taxon>
        <taxon>Spermatophyta</taxon>
        <taxon>Magnoliopsida</taxon>
        <taxon>Liliopsida</taxon>
        <taxon>Poales</taxon>
        <taxon>Poaceae</taxon>
        <taxon>BOP clade</taxon>
        <taxon>Oryzoideae</taxon>
        <taxon>Oryzeae</taxon>
        <taxon>Oryzinae</taxon>
        <taxon>Oryza</taxon>
    </lineage>
</organism>
<sequence length="283" mass="31782">MDSQSPPAVRRSAAPGDESDADGGRRRRRRGREGFERSAAENMADTGISPHPFRRKHSPDLAAPRPLSSPSLCRPHLRLVSPPDASGTAEKNRYATGQSVPDAAALRRWRRGCRLLANGSGREAAMRFAVQVRVIIRAIKRAEVEATPVTRKSPEKLLKFRLLEPIMLTFDCQMLFLEVSRTIQNISRAIKRAEVEATPVTRKSPEKLLKLRLLEPTTPLGSATERCGEREEEGREEQWRTGEEEEKRAGVAAFTSGRDHQFRRPSRQTCNNQAARIGRSREM</sequence>
<evidence type="ECO:0000313" key="2">
    <source>
        <dbReference type="EnsemblPlants" id="ONIVA09G10840.2"/>
    </source>
</evidence>
<feature type="region of interest" description="Disordered" evidence="1">
    <location>
        <begin position="219"/>
        <end position="283"/>
    </location>
</feature>
<dbReference type="Gramene" id="ONIVA09G10840.2">
    <property type="protein sequence ID" value="ONIVA09G10840.2"/>
    <property type="gene ID" value="ONIVA09G10840"/>
</dbReference>
<reference evidence="2" key="2">
    <citation type="submission" date="2018-04" db="EMBL/GenBank/DDBJ databases">
        <title>OnivRS2 (Oryza nivara Reference Sequence Version 2).</title>
        <authorList>
            <person name="Zhang J."/>
            <person name="Kudrna D."/>
            <person name="Lee S."/>
            <person name="Talag J."/>
            <person name="Rajasekar S."/>
            <person name="Welchert J."/>
            <person name="Hsing Y.-I."/>
            <person name="Wing R.A."/>
        </authorList>
    </citation>
    <scope>NUCLEOTIDE SEQUENCE [LARGE SCALE GENOMIC DNA]</scope>
    <source>
        <strain evidence="2">SL10</strain>
    </source>
</reference>
<dbReference type="AlphaFoldDB" id="A0A0E0IJW0"/>
<reference evidence="2" key="1">
    <citation type="submission" date="2015-04" db="UniProtKB">
        <authorList>
            <consortium name="EnsemblPlants"/>
        </authorList>
    </citation>
    <scope>IDENTIFICATION</scope>
    <source>
        <strain evidence="2">SL10</strain>
    </source>
</reference>